<dbReference type="EMBL" id="KZ302243">
    <property type="protein sequence ID" value="PFH46054.1"/>
    <property type="molecule type" value="Genomic_DNA"/>
</dbReference>
<accession>A0A2A9N9S7</accession>
<evidence type="ECO:0000313" key="2">
    <source>
        <dbReference type="Proteomes" id="UP000242287"/>
    </source>
</evidence>
<sequence>MHQDLHVHFLNASRAKGHQHQFGGRSNYCQTNLEFQKERNPPPPHQWRPEHFKLGTRRHVFLFMYRLGGMNSLMARTSLEHCRWVRAHPVI</sequence>
<name>A0A2A9N9S7_9AGAR</name>
<dbReference type="AlphaFoldDB" id="A0A2A9N9S7"/>
<proteinExistence type="predicted"/>
<organism evidence="1 2">
    <name type="scientific">Amanita thiersii Skay4041</name>
    <dbReference type="NCBI Taxonomy" id="703135"/>
    <lineage>
        <taxon>Eukaryota</taxon>
        <taxon>Fungi</taxon>
        <taxon>Dikarya</taxon>
        <taxon>Basidiomycota</taxon>
        <taxon>Agaricomycotina</taxon>
        <taxon>Agaricomycetes</taxon>
        <taxon>Agaricomycetidae</taxon>
        <taxon>Agaricales</taxon>
        <taxon>Pluteineae</taxon>
        <taxon>Amanitaceae</taxon>
        <taxon>Amanita</taxon>
    </lineage>
</organism>
<reference evidence="1 2" key="1">
    <citation type="submission" date="2014-02" db="EMBL/GenBank/DDBJ databases">
        <title>Transposable element dynamics among asymbiotic and ectomycorrhizal Amanita fungi.</title>
        <authorList>
            <consortium name="DOE Joint Genome Institute"/>
            <person name="Hess J."/>
            <person name="Skrede I."/>
            <person name="Wolfe B."/>
            <person name="LaButti K."/>
            <person name="Ohm R.A."/>
            <person name="Grigoriev I.V."/>
            <person name="Pringle A."/>
        </authorList>
    </citation>
    <scope>NUCLEOTIDE SEQUENCE [LARGE SCALE GENOMIC DNA]</scope>
    <source>
        <strain evidence="1 2">SKay4041</strain>
    </source>
</reference>
<protein>
    <submittedName>
        <fullName evidence="1">Uncharacterized protein</fullName>
    </submittedName>
</protein>
<keyword evidence="2" id="KW-1185">Reference proteome</keyword>
<gene>
    <name evidence="1" type="ORF">AMATHDRAFT_70702</name>
</gene>
<dbReference type="Proteomes" id="UP000242287">
    <property type="component" value="Unassembled WGS sequence"/>
</dbReference>
<evidence type="ECO:0000313" key="1">
    <source>
        <dbReference type="EMBL" id="PFH46054.1"/>
    </source>
</evidence>